<evidence type="ECO:0000313" key="3">
    <source>
        <dbReference type="Proteomes" id="UP000290289"/>
    </source>
</evidence>
<evidence type="ECO:0000259" key="1">
    <source>
        <dbReference type="Pfam" id="PF04811"/>
    </source>
</evidence>
<dbReference type="InterPro" id="IPR036465">
    <property type="entry name" value="vWFA_dom_sf"/>
</dbReference>
<feature type="domain" description="Sec23/Sec24 trunk" evidence="1">
    <location>
        <begin position="1"/>
        <end position="42"/>
    </location>
</feature>
<accession>A0A498JY67</accession>
<comment type="caution">
    <text evidence="2">The sequence shown here is derived from an EMBL/GenBank/DDBJ whole genome shotgun (WGS) entry which is preliminary data.</text>
</comment>
<name>A0A498JY67_MALDO</name>
<dbReference type="GO" id="GO:0000149">
    <property type="term" value="F:SNARE binding"/>
    <property type="evidence" value="ECO:0007669"/>
    <property type="project" value="TreeGrafter"/>
</dbReference>
<sequence length="82" mass="9234">MAVEFAEYQVCVDLFITTQSDSYIDIASVSVIPRTTGGQVLLNLLLSLPIHLASNFNLFYYYYPFSTVSDSQSSTTIKVLRR</sequence>
<dbReference type="Pfam" id="PF04811">
    <property type="entry name" value="Sec23_trunk"/>
    <property type="match status" value="1"/>
</dbReference>
<dbReference type="AlphaFoldDB" id="A0A498JY67"/>
<dbReference type="EMBL" id="RDQH01000331">
    <property type="protein sequence ID" value="RXI00166.1"/>
    <property type="molecule type" value="Genomic_DNA"/>
</dbReference>
<organism evidence="2 3">
    <name type="scientific">Malus domestica</name>
    <name type="common">Apple</name>
    <name type="synonym">Pyrus malus</name>
    <dbReference type="NCBI Taxonomy" id="3750"/>
    <lineage>
        <taxon>Eukaryota</taxon>
        <taxon>Viridiplantae</taxon>
        <taxon>Streptophyta</taxon>
        <taxon>Embryophyta</taxon>
        <taxon>Tracheophyta</taxon>
        <taxon>Spermatophyta</taxon>
        <taxon>Magnoliopsida</taxon>
        <taxon>eudicotyledons</taxon>
        <taxon>Gunneridae</taxon>
        <taxon>Pentapetalae</taxon>
        <taxon>rosids</taxon>
        <taxon>fabids</taxon>
        <taxon>Rosales</taxon>
        <taxon>Rosaceae</taxon>
        <taxon>Amygdaloideae</taxon>
        <taxon>Maleae</taxon>
        <taxon>Malus</taxon>
    </lineage>
</organism>
<dbReference type="Proteomes" id="UP000290289">
    <property type="component" value="Chromosome 5"/>
</dbReference>
<dbReference type="GO" id="GO:0008270">
    <property type="term" value="F:zinc ion binding"/>
    <property type="evidence" value="ECO:0007669"/>
    <property type="project" value="TreeGrafter"/>
</dbReference>
<dbReference type="PANTHER" id="PTHR13803">
    <property type="entry name" value="SEC24-RELATED PROTEIN"/>
    <property type="match status" value="1"/>
</dbReference>
<dbReference type="PANTHER" id="PTHR13803:SF4">
    <property type="entry name" value="SECRETORY 24CD, ISOFORM C"/>
    <property type="match status" value="1"/>
</dbReference>
<dbReference type="STRING" id="3750.A0A498JY67"/>
<dbReference type="InterPro" id="IPR050550">
    <property type="entry name" value="SEC23_SEC24_subfamily"/>
</dbReference>
<protein>
    <recommendedName>
        <fullName evidence="1">Sec23/Sec24 trunk domain-containing protein</fullName>
    </recommendedName>
</protein>
<reference evidence="2 3" key="1">
    <citation type="submission" date="2018-10" db="EMBL/GenBank/DDBJ databases">
        <title>A high-quality apple genome assembly.</title>
        <authorList>
            <person name="Hu J."/>
        </authorList>
    </citation>
    <scope>NUCLEOTIDE SEQUENCE [LARGE SCALE GENOMIC DNA]</scope>
    <source>
        <strain evidence="3">cv. HFTH1</strain>
        <tissue evidence="2">Young leaf</tissue>
    </source>
</reference>
<gene>
    <name evidence="2" type="ORF">DVH24_037714</name>
</gene>
<dbReference type="GO" id="GO:0090110">
    <property type="term" value="P:COPII-coated vesicle cargo loading"/>
    <property type="evidence" value="ECO:0007669"/>
    <property type="project" value="TreeGrafter"/>
</dbReference>
<dbReference type="InterPro" id="IPR006896">
    <property type="entry name" value="Sec23/24_trunk_dom"/>
</dbReference>
<dbReference type="Gene3D" id="3.40.50.410">
    <property type="entry name" value="von Willebrand factor, type A domain"/>
    <property type="match status" value="1"/>
</dbReference>
<keyword evidence="3" id="KW-1185">Reference proteome</keyword>
<dbReference type="GO" id="GO:0030127">
    <property type="term" value="C:COPII vesicle coat"/>
    <property type="evidence" value="ECO:0007669"/>
    <property type="project" value="InterPro"/>
</dbReference>
<evidence type="ECO:0000313" key="2">
    <source>
        <dbReference type="EMBL" id="RXI00166.1"/>
    </source>
</evidence>
<proteinExistence type="predicted"/>
<dbReference type="SUPFAM" id="SSF53300">
    <property type="entry name" value="vWA-like"/>
    <property type="match status" value="1"/>
</dbReference>
<dbReference type="GO" id="GO:0006886">
    <property type="term" value="P:intracellular protein transport"/>
    <property type="evidence" value="ECO:0007669"/>
    <property type="project" value="InterPro"/>
</dbReference>
<dbReference type="GO" id="GO:0070971">
    <property type="term" value="C:endoplasmic reticulum exit site"/>
    <property type="evidence" value="ECO:0007669"/>
    <property type="project" value="TreeGrafter"/>
</dbReference>